<feature type="transmembrane region" description="Helical" evidence="1">
    <location>
        <begin position="209"/>
        <end position="230"/>
    </location>
</feature>
<keyword evidence="1" id="KW-0812">Transmembrane</keyword>
<reference evidence="3" key="1">
    <citation type="journal article" date="2017" name="Int. J. Syst. Evol. Microbiol.">
        <title>Notoacmeibacter marinus gen. nov., sp. nov., isolated from the gut of a limpet and proposal of Notoacmeibacteraceae fam. nov. in the order Rhizobiales of the class Alphaproteobacteria.</title>
        <authorList>
            <person name="Huang Z."/>
            <person name="Guo F."/>
            <person name="Lai Q."/>
        </authorList>
    </citation>
    <scope>NUCLEOTIDE SEQUENCE [LARGE SCALE GENOMIC DNA]</scope>
    <source>
        <strain evidence="3">XMTR2A4</strain>
    </source>
</reference>
<gene>
    <name evidence="2" type="ORF">B7H23_03425</name>
</gene>
<name>A0A231V3Z1_9HYPH</name>
<proteinExistence type="predicted"/>
<comment type="caution">
    <text evidence="2">The sequence shown here is derived from an EMBL/GenBank/DDBJ whole genome shotgun (WGS) entry which is preliminary data.</text>
</comment>
<evidence type="ECO:0000313" key="3">
    <source>
        <dbReference type="Proteomes" id="UP000215405"/>
    </source>
</evidence>
<keyword evidence="1" id="KW-1133">Transmembrane helix</keyword>
<feature type="transmembrane region" description="Helical" evidence="1">
    <location>
        <begin position="361"/>
        <end position="385"/>
    </location>
</feature>
<feature type="transmembrane region" description="Helical" evidence="1">
    <location>
        <begin position="142"/>
        <end position="161"/>
    </location>
</feature>
<feature type="transmembrane region" description="Helical" evidence="1">
    <location>
        <begin position="46"/>
        <end position="68"/>
    </location>
</feature>
<evidence type="ECO:0000313" key="2">
    <source>
        <dbReference type="EMBL" id="OXT02903.1"/>
    </source>
</evidence>
<accession>A0A231V3Z1</accession>
<dbReference type="EMBL" id="NBYO01000001">
    <property type="protein sequence ID" value="OXT02903.1"/>
    <property type="molecule type" value="Genomic_DNA"/>
</dbReference>
<feature type="transmembrane region" description="Helical" evidence="1">
    <location>
        <begin position="14"/>
        <end position="34"/>
    </location>
</feature>
<feature type="transmembrane region" description="Helical" evidence="1">
    <location>
        <begin position="167"/>
        <end position="188"/>
    </location>
</feature>
<feature type="transmembrane region" description="Helical" evidence="1">
    <location>
        <begin position="288"/>
        <end position="309"/>
    </location>
</feature>
<dbReference type="Proteomes" id="UP000215405">
    <property type="component" value="Unassembled WGS sequence"/>
</dbReference>
<feature type="transmembrane region" description="Helical" evidence="1">
    <location>
        <begin position="405"/>
        <end position="428"/>
    </location>
</feature>
<keyword evidence="1" id="KW-0472">Membrane</keyword>
<keyword evidence="3" id="KW-1185">Reference proteome</keyword>
<dbReference type="AlphaFoldDB" id="A0A231V3Z1"/>
<feature type="transmembrane region" description="Helical" evidence="1">
    <location>
        <begin position="88"/>
        <end position="107"/>
    </location>
</feature>
<feature type="transmembrane region" description="Helical" evidence="1">
    <location>
        <begin position="321"/>
        <end position="349"/>
    </location>
</feature>
<feature type="transmembrane region" description="Helical" evidence="1">
    <location>
        <begin position="236"/>
        <end position="256"/>
    </location>
</feature>
<evidence type="ECO:0000256" key="1">
    <source>
        <dbReference type="SAM" id="Phobius"/>
    </source>
</evidence>
<organism evidence="2 3">
    <name type="scientific">Notoacmeibacter marinus</name>
    <dbReference type="NCBI Taxonomy" id="1876515"/>
    <lineage>
        <taxon>Bacteria</taxon>
        <taxon>Pseudomonadati</taxon>
        <taxon>Pseudomonadota</taxon>
        <taxon>Alphaproteobacteria</taxon>
        <taxon>Hyphomicrobiales</taxon>
        <taxon>Notoacmeibacteraceae</taxon>
        <taxon>Notoacmeibacter</taxon>
    </lineage>
</organism>
<protein>
    <submittedName>
        <fullName evidence="2">Uncharacterized protein</fullName>
    </submittedName>
</protein>
<sequence>MVLIYLILSLPKLAWTRLAFVAIGVALAIVAVATRPDWVAILSRGVVQANFICAFFVALATLRIPAAHSPAIHRCGRYLASRPPGKRYLALTTGGHLFALILNYGAIQLLGTMVERMVAEETDPDVAAIRNRRMLVAIQRGFCASIFWSPLAFSMVITTGIVPGASWAATVPLAIFHMVVFTAIGWAHDTLIKPKLTGPRPQTRAAEGAFADLLPLVVLLLIIFGGVGLLEVLTGLRMAAIVMVFVPLVALAWLAIEAFGHGGAGVSDLQGRLGNLVMRDLPAYRSELVLLIMAGFIGAVGGILAKPWIAAMGIDLSAVPIPLLLFAIMLFVPLAGQIGMNPILSVALFAPLLPAPEQLGIPAVLIVLAIVSGWALTGLTSPFTATTMLIAKMGHITPVRVGTSWNGTVFLVSVVVLTLSLVTLWAVLI</sequence>